<dbReference type="InterPro" id="IPR015943">
    <property type="entry name" value="WD40/YVTN_repeat-like_dom_sf"/>
</dbReference>
<protein>
    <submittedName>
        <fullName evidence="1">WD40/YVTN/BNR-like repeat-containing protein</fullName>
    </submittedName>
</protein>
<dbReference type="AlphaFoldDB" id="A0A5B9DER2"/>
<name>A0A5B9DER2_9ARCH</name>
<dbReference type="OrthoDB" id="197823at2157"/>
<dbReference type="KEGG" id="psyt:DSAG12_03362"/>
<evidence type="ECO:0000313" key="2">
    <source>
        <dbReference type="Proteomes" id="UP000321408"/>
    </source>
</evidence>
<evidence type="ECO:0000313" key="1">
    <source>
        <dbReference type="EMBL" id="QEE17525.1"/>
    </source>
</evidence>
<dbReference type="RefSeq" id="WP_147664416.1">
    <property type="nucleotide sequence ID" value="NZ_CP042905.2"/>
</dbReference>
<dbReference type="GeneID" id="41331329"/>
<keyword evidence="2" id="KW-1185">Reference proteome</keyword>
<dbReference type="Gene3D" id="2.130.10.10">
    <property type="entry name" value="YVTN repeat-like/Quinoprotein amine dehydrogenase"/>
    <property type="match status" value="1"/>
</dbReference>
<dbReference type="SUPFAM" id="SSF110296">
    <property type="entry name" value="Oligoxyloglucan reducing end-specific cellobiohydrolase"/>
    <property type="match status" value="1"/>
</dbReference>
<sequence>MKKISLLVGTKRGAFIVSSEDFRESWKVHEPILLGHIINHVMPDPRNSSLILMATSTGHLGPTIYRSIDGGETWKESSHPPAFPKVNNDKVSKKGKVVKSIFWLTPGHASEPNLWYAGTVPQGLFITKDGGDNWESFEKFNSYPEAQKWMDNEGTPAGPILHSINVDPRDKNHICLALSLGGYIETQDGGETWFPLNKGVLADFLPDPYPEYGQCVHNLQMSPVDPDIIYQQGHCGVYRMDRREGFWVRIGENIPKDIGDMGFPLLLHPRDPNILWVFPMDGSEVWPRTCVGGKPALYKSTNGGKNWERQDKGFPTENAWMTVLRQGMAQDSQDPLGIYIGTKHGEIWASFDEGDNWQNIIRHLPEIYSLEVLVKS</sequence>
<dbReference type="EMBL" id="CP042905">
    <property type="protein sequence ID" value="QEE17525.1"/>
    <property type="molecule type" value="Genomic_DNA"/>
</dbReference>
<dbReference type="InterPro" id="IPR052025">
    <property type="entry name" value="Xyloglucanase_GH74"/>
</dbReference>
<gene>
    <name evidence="1" type="ORF">DSAG12_03362</name>
</gene>
<proteinExistence type="predicted"/>
<dbReference type="PANTHER" id="PTHR43739">
    <property type="entry name" value="XYLOGLUCANASE (EUROFUNG)"/>
    <property type="match status" value="1"/>
</dbReference>
<accession>A0A5B9DER2</accession>
<reference evidence="1 2" key="2">
    <citation type="journal article" date="2024" name="Int. J. Syst. Evol. Microbiol.">
        <title>Promethearchaeum syntrophicum gen. nov., sp. nov., an anaerobic, obligately syntrophic archaeon, the first isolate of the lineage 'Asgard' archaea, and proposal of the new archaeal phylum Promethearchaeota phyl. nov. and kingdom Promethearchaeati regn. nov.</title>
        <authorList>
            <person name="Imachi H."/>
            <person name="Nobu M.K."/>
            <person name="Kato S."/>
            <person name="Takaki Y."/>
            <person name="Miyazaki M."/>
            <person name="Miyata M."/>
            <person name="Ogawara M."/>
            <person name="Saito Y."/>
            <person name="Sakai S."/>
            <person name="Tahara Y.O."/>
            <person name="Takano Y."/>
            <person name="Tasumi E."/>
            <person name="Uematsu K."/>
            <person name="Yoshimura T."/>
            <person name="Itoh T."/>
            <person name="Ohkuma M."/>
            <person name="Takai K."/>
        </authorList>
    </citation>
    <scope>NUCLEOTIDE SEQUENCE [LARGE SCALE GENOMIC DNA]</scope>
    <source>
        <strain evidence="1 2">MK-D1</strain>
    </source>
</reference>
<dbReference type="CDD" id="cd15482">
    <property type="entry name" value="Sialidase_non-viral"/>
    <property type="match status" value="1"/>
</dbReference>
<dbReference type="PANTHER" id="PTHR43739:SF5">
    <property type="entry name" value="EXO-ALPHA-SIALIDASE"/>
    <property type="match status" value="1"/>
</dbReference>
<reference evidence="1 2" key="1">
    <citation type="journal article" date="2020" name="Nature">
        <title>Isolation of an archaeon at the prokaryote-eukaryote interface.</title>
        <authorList>
            <person name="Imachi H."/>
            <person name="Nobu M.K."/>
            <person name="Nakahara N."/>
            <person name="Morono Y."/>
            <person name="Ogawara M."/>
            <person name="Takaki Y."/>
            <person name="Takano Y."/>
            <person name="Uematsu K."/>
            <person name="Ikuta T."/>
            <person name="Ito M."/>
            <person name="Matsui Y."/>
            <person name="Miyazaki M."/>
            <person name="Murata K."/>
            <person name="Saito Y."/>
            <person name="Sakai S."/>
            <person name="Song C."/>
            <person name="Tasumi E."/>
            <person name="Yamanaka Y."/>
            <person name="Yamaguchi T."/>
            <person name="Kamagata Y."/>
            <person name="Tamaki H."/>
            <person name="Takai K."/>
        </authorList>
    </citation>
    <scope>NUCLEOTIDE SEQUENCE [LARGE SCALE GENOMIC DNA]</scope>
    <source>
        <strain evidence="1 2">MK-D1</strain>
    </source>
</reference>
<organism evidence="1 2">
    <name type="scientific">Promethearchaeum syntrophicum</name>
    <dbReference type="NCBI Taxonomy" id="2594042"/>
    <lineage>
        <taxon>Archaea</taxon>
        <taxon>Promethearchaeati</taxon>
        <taxon>Promethearchaeota</taxon>
        <taxon>Promethearchaeia</taxon>
        <taxon>Promethearchaeales</taxon>
        <taxon>Promethearchaeaceae</taxon>
        <taxon>Promethearchaeum</taxon>
    </lineage>
</organism>
<dbReference type="Proteomes" id="UP000321408">
    <property type="component" value="Chromosome"/>
</dbReference>
<dbReference type="GO" id="GO:0010411">
    <property type="term" value="P:xyloglucan metabolic process"/>
    <property type="evidence" value="ECO:0007669"/>
    <property type="project" value="TreeGrafter"/>
</dbReference>